<gene>
    <name evidence="3" type="ORF">GIB67_015262</name>
</gene>
<keyword evidence="4" id="KW-1185">Reference proteome</keyword>
<organism evidence="3 4">
    <name type="scientific">Kingdonia uniflora</name>
    <dbReference type="NCBI Taxonomy" id="39325"/>
    <lineage>
        <taxon>Eukaryota</taxon>
        <taxon>Viridiplantae</taxon>
        <taxon>Streptophyta</taxon>
        <taxon>Embryophyta</taxon>
        <taxon>Tracheophyta</taxon>
        <taxon>Spermatophyta</taxon>
        <taxon>Magnoliopsida</taxon>
        <taxon>Ranunculales</taxon>
        <taxon>Circaeasteraceae</taxon>
        <taxon>Kingdonia</taxon>
    </lineage>
</organism>
<evidence type="ECO:0000313" key="4">
    <source>
        <dbReference type="Proteomes" id="UP000541444"/>
    </source>
</evidence>
<reference evidence="3 4" key="1">
    <citation type="journal article" date="2020" name="IScience">
        <title>Genome Sequencing of the Endangered Kingdonia uniflora (Circaeasteraceae, Ranunculales) Reveals Potential Mechanisms of Evolutionary Specialization.</title>
        <authorList>
            <person name="Sun Y."/>
            <person name="Deng T."/>
            <person name="Zhang A."/>
            <person name="Moore M.J."/>
            <person name="Landis J.B."/>
            <person name="Lin N."/>
            <person name="Zhang H."/>
            <person name="Zhang X."/>
            <person name="Huang J."/>
            <person name="Zhang X."/>
            <person name="Sun H."/>
            <person name="Wang H."/>
        </authorList>
    </citation>
    <scope>NUCLEOTIDE SEQUENCE [LARGE SCALE GENOMIC DNA]</scope>
    <source>
        <strain evidence="3">TB1705</strain>
        <tissue evidence="3">Leaf</tissue>
    </source>
</reference>
<dbReference type="InterPro" id="IPR044304">
    <property type="entry name" value="NUBPL-like"/>
</dbReference>
<dbReference type="Pfam" id="PF10609">
    <property type="entry name" value="ParA"/>
    <property type="match status" value="1"/>
</dbReference>
<dbReference type="GO" id="GO:0005524">
    <property type="term" value="F:ATP binding"/>
    <property type="evidence" value="ECO:0007669"/>
    <property type="project" value="UniProtKB-KW"/>
</dbReference>
<dbReference type="GO" id="GO:0016226">
    <property type="term" value="P:iron-sulfur cluster assembly"/>
    <property type="evidence" value="ECO:0007669"/>
    <property type="project" value="InterPro"/>
</dbReference>
<name>A0A7J7MST5_9MAGN</name>
<proteinExistence type="predicted"/>
<dbReference type="EMBL" id="JACGCM010001245">
    <property type="protein sequence ID" value="KAF6157946.1"/>
    <property type="molecule type" value="Genomic_DNA"/>
</dbReference>
<keyword evidence="2" id="KW-0067">ATP-binding</keyword>
<sequence>MSFSALRRRIPNMMKLSGKPEVSEGDSLFFYNYFLYLDSEDTFCIIDRAVMSALQKMTVGVALGNLDILVVDMPPGTGDAQLNILQRLQLSGARRGANIFCKVEVLILGVIKNMSCFKGPHCGEPSYIFGSEGARQTVDEMDMEFLGEVC</sequence>
<dbReference type="OrthoDB" id="1741334at2759"/>
<keyword evidence="1" id="KW-0547">Nucleotide-binding</keyword>
<evidence type="ECO:0000256" key="2">
    <source>
        <dbReference type="ARBA" id="ARBA00022840"/>
    </source>
</evidence>
<dbReference type="InterPro" id="IPR027417">
    <property type="entry name" value="P-loop_NTPase"/>
</dbReference>
<dbReference type="Gene3D" id="3.40.50.300">
    <property type="entry name" value="P-loop containing nucleotide triphosphate hydrolases"/>
    <property type="match status" value="1"/>
</dbReference>
<evidence type="ECO:0000256" key="1">
    <source>
        <dbReference type="ARBA" id="ARBA00022741"/>
    </source>
</evidence>
<dbReference type="GO" id="GO:0032981">
    <property type="term" value="P:mitochondrial respiratory chain complex I assembly"/>
    <property type="evidence" value="ECO:0007669"/>
    <property type="project" value="TreeGrafter"/>
</dbReference>
<comment type="caution">
    <text evidence="3">The sequence shown here is derived from an EMBL/GenBank/DDBJ whole genome shotgun (WGS) entry which is preliminary data.</text>
</comment>
<evidence type="ECO:0000313" key="3">
    <source>
        <dbReference type="EMBL" id="KAF6157946.1"/>
    </source>
</evidence>
<accession>A0A7J7MST5</accession>
<dbReference type="GO" id="GO:0005739">
    <property type="term" value="C:mitochondrion"/>
    <property type="evidence" value="ECO:0007669"/>
    <property type="project" value="TreeGrafter"/>
</dbReference>
<dbReference type="SUPFAM" id="SSF52540">
    <property type="entry name" value="P-loop containing nucleoside triphosphate hydrolases"/>
    <property type="match status" value="1"/>
</dbReference>
<dbReference type="InterPro" id="IPR033756">
    <property type="entry name" value="YlxH/NBP35"/>
</dbReference>
<dbReference type="GO" id="GO:0051539">
    <property type="term" value="F:4 iron, 4 sulfur cluster binding"/>
    <property type="evidence" value="ECO:0007669"/>
    <property type="project" value="TreeGrafter"/>
</dbReference>
<dbReference type="PANTHER" id="PTHR42961:SF2">
    <property type="entry name" value="IRON-SULFUR PROTEIN NUBPL"/>
    <property type="match status" value="1"/>
</dbReference>
<protein>
    <submittedName>
        <fullName evidence="3">Uncharacterized protein</fullName>
    </submittedName>
</protein>
<dbReference type="AlphaFoldDB" id="A0A7J7MST5"/>
<dbReference type="Proteomes" id="UP000541444">
    <property type="component" value="Unassembled WGS sequence"/>
</dbReference>
<dbReference type="PANTHER" id="PTHR42961">
    <property type="entry name" value="IRON-SULFUR PROTEIN NUBPL"/>
    <property type="match status" value="1"/>
</dbReference>